<keyword evidence="1" id="KW-0472">Membrane</keyword>
<dbReference type="RefSeq" id="WP_344126282.1">
    <property type="nucleotide sequence ID" value="NZ_BAAARA010000002.1"/>
</dbReference>
<feature type="transmembrane region" description="Helical" evidence="1">
    <location>
        <begin position="137"/>
        <end position="155"/>
    </location>
</feature>
<dbReference type="EMBL" id="BAAARA010000002">
    <property type="protein sequence ID" value="GAA2333464.1"/>
    <property type="molecule type" value="Genomic_DNA"/>
</dbReference>
<keyword evidence="1" id="KW-1133">Transmembrane helix</keyword>
<evidence type="ECO:0000256" key="1">
    <source>
        <dbReference type="SAM" id="Phobius"/>
    </source>
</evidence>
<keyword evidence="1" id="KW-0812">Transmembrane</keyword>
<gene>
    <name evidence="2" type="ORF">GCM10009854_06110</name>
</gene>
<reference evidence="2 3" key="1">
    <citation type="journal article" date="2019" name="Int. J. Syst. Evol. Microbiol.">
        <title>The Global Catalogue of Microorganisms (GCM) 10K type strain sequencing project: providing services to taxonomists for standard genome sequencing and annotation.</title>
        <authorList>
            <consortium name="The Broad Institute Genomics Platform"/>
            <consortium name="The Broad Institute Genome Sequencing Center for Infectious Disease"/>
            <person name="Wu L."/>
            <person name="Ma J."/>
        </authorList>
    </citation>
    <scope>NUCLEOTIDE SEQUENCE [LARGE SCALE GENOMIC DNA]</scope>
    <source>
        <strain evidence="2 3">JCM 16221</strain>
    </source>
</reference>
<protein>
    <submittedName>
        <fullName evidence="2">Uncharacterized protein</fullName>
    </submittedName>
</protein>
<accession>A0ABN3FMU1</accession>
<proteinExistence type="predicted"/>
<name>A0ABN3FMU1_9PSEU</name>
<dbReference type="Proteomes" id="UP001501218">
    <property type="component" value="Unassembled WGS sequence"/>
</dbReference>
<feature type="transmembrane region" description="Helical" evidence="1">
    <location>
        <begin position="103"/>
        <end position="125"/>
    </location>
</feature>
<evidence type="ECO:0000313" key="2">
    <source>
        <dbReference type="EMBL" id="GAA2333464.1"/>
    </source>
</evidence>
<evidence type="ECO:0000313" key="3">
    <source>
        <dbReference type="Proteomes" id="UP001501218"/>
    </source>
</evidence>
<sequence>MTTHDPNQRYVYIGADATRDIRSRVKPLGTVLLLLSLITAALIVGLAAGLMSSAGMTAIFPLMLGGISVFFAFLTTLTLTMVGRTARADGWFNTVEVWQLRRMRIVFTSSILVLTLLAELLLAAVVATADRATPVPAFTYFLLLAVPVVLALVATRRGNRAVRTSE</sequence>
<comment type="caution">
    <text evidence="2">The sequence shown here is derived from an EMBL/GenBank/DDBJ whole genome shotgun (WGS) entry which is preliminary data.</text>
</comment>
<keyword evidence="3" id="KW-1185">Reference proteome</keyword>
<feature type="transmembrane region" description="Helical" evidence="1">
    <location>
        <begin position="31"/>
        <end position="52"/>
    </location>
</feature>
<feature type="transmembrane region" description="Helical" evidence="1">
    <location>
        <begin position="58"/>
        <end position="82"/>
    </location>
</feature>
<organism evidence="2 3">
    <name type="scientific">Saccharopolyspora halophila</name>
    <dbReference type="NCBI Taxonomy" id="405551"/>
    <lineage>
        <taxon>Bacteria</taxon>
        <taxon>Bacillati</taxon>
        <taxon>Actinomycetota</taxon>
        <taxon>Actinomycetes</taxon>
        <taxon>Pseudonocardiales</taxon>
        <taxon>Pseudonocardiaceae</taxon>
        <taxon>Saccharopolyspora</taxon>
    </lineage>
</organism>